<comment type="caution">
    <text evidence="1">The sequence shown here is derived from an EMBL/GenBank/DDBJ whole genome shotgun (WGS) entry which is preliminary data.</text>
</comment>
<proteinExistence type="predicted"/>
<accession>A0AAN8KGG4</accession>
<dbReference type="AlphaFoldDB" id="A0AAN8KGG4"/>
<sequence length="96" mass="10598">MFLTCLPTVCSVTDQVDSSGLESQLPMDRPQPMEGNCQLVSLNMDTGGEGICIMRPSSDSHATIQQWSKLFEKKIKIIENTLSCQSCGDPFSCNYM</sequence>
<keyword evidence="2" id="KW-1185">Reference proteome</keyword>
<organism evidence="1 2">
    <name type="scientific">Coregonus suidteri</name>
    <dbReference type="NCBI Taxonomy" id="861788"/>
    <lineage>
        <taxon>Eukaryota</taxon>
        <taxon>Metazoa</taxon>
        <taxon>Chordata</taxon>
        <taxon>Craniata</taxon>
        <taxon>Vertebrata</taxon>
        <taxon>Euteleostomi</taxon>
        <taxon>Actinopterygii</taxon>
        <taxon>Neopterygii</taxon>
        <taxon>Teleostei</taxon>
        <taxon>Protacanthopterygii</taxon>
        <taxon>Salmoniformes</taxon>
        <taxon>Salmonidae</taxon>
        <taxon>Coregoninae</taxon>
        <taxon>Coregonus</taxon>
    </lineage>
</organism>
<dbReference type="Proteomes" id="UP001356427">
    <property type="component" value="Unassembled WGS sequence"/>
</dbReference>
<name>A0AAN8KGG4_9TELE</name>
<dbReference type="EMBL" id="JAGTTL010000035">
    <property type="protein sequence ID" value="KAK6294294.1"/>
    <property type="molecule type" value="Genomic_DNA"/>
</dbReference>
<evidence type="ECO:0000313" key="1">
    <source>
        <dbReference type="EMBL" id="KAK6294294.1"/>
    </source>
</evidence>
<gene>
    <name evidence="1" type="ORF">J4Q44_G00351240</name>
</gene>
<protein>
    <submittedName>
        <fullName evidence="1">Uncharacterized protein</fullName>
    </submittedName>
</protein>
<reference evidence="1 2" key="1">
    <citation type="submission" date="2021-04" db="EMBL/GenBank/DDBJ databases">
        <authorList>
            <person name="De Guttry C."/>
            <person name="Zahm M."/>
            <person name="Klopp C."/>
            <person name="Cabau C."/>
            <person name="Louis A."/>
            <person name="Berthelot C."/>
            <person name="Parey E."/>
            <person name="Roest Crollius H."/>
            <person name="Montfort J."/>
            <person name="Robinson-Rechavi M."/>
            <person name="Bucao C."/>
            <person name="Bouchez O."/>
            <person name="Gislard M."/>
            <person name="Lluch J."/>
            <person name="Milhes M."/>
            <person name="Lampietro C."/>
            <person name="Lopez Roques C."/>
            <person name="Donnadieu C."/>
            <person name="Braasch I."/>
            <person name="Desvignes T."/>
            <person name="Postlethwait J."/>
            <person name="Bobe J."/>
            <person name="Wedekind C."/>
            <person name="Guiguen Y."/>
        </authorList>
    </citation>
    <scope>NUCLEOTIDE SEQUENCE [LARGE SCALE GENOMIC DNA]</scope>
    <source>
        <strain evidence="1">Cs_M1</strain>
        <tissue evidence="1">Blood</tissue>
    </source>
</reference>
<evidence type="ECO:0000313" key="2">
    <source>
        <dbReference type="Proteomes" id="UP001356427"/>
    </source>
</evidence>